<gene>
    <name evidence="2" type="ordered locus">Hoch_3600</name>
</gene>
<protein>
    <submittedName>
        <fullName evidence="2">Uncharacterized protein</fullName>
    </submittedName>
</protein>
<feature type="region of interest" description="Disordered" evidence="1">
    <location>
        <begin position="13"/>
        <end position="35"/>
    </location>
</feature>
<dbReference type="KEGG" id="hoh:Hoch_3600"/>
<accession>D0LX60</accession>
<name>D0LX60_HALO1</name>
<dbReference type="Proteomes" id="UP000001880">
    <property type="component" value="Chromosome"/>
</dbReference>
<sequence length="35" mass="3794">MHDPLIAFARRRPCPEPLRAASPAGTGPHPADECR</sequence>
<proteinExistence type="predicted"/>
<dbReference type="STRING" id="502025.Hoch_3600"/>
<evidence type="ECO:0000256" key="1">
    <source>
        <dbReference type="SAM" id="MobiDB-lite"/>
    </source>
</evidence>
<organism evidence="2 3">
    <name type="scientific">Haliangium ochraceum (strain DSM 14365 / JCM 11303 / SMP-2)</name>
    <dbReference type="NCBI Taxonomy" id="502025"/>
    <lineage>
        <taxon>Bacteria</taxon>
        <taxon>Pseudomonadati</taxon>
        <taxon>Myxococcota</taxon>
        <taxon>Polyangia</taxon>
        <taxon>Haliangiales</taxon>
        <taxon>Kofleriaceae</taxon>
        <taxon>Haliangium</taxon>
    </lineage>
</organism>
<evidence type="ECO:0000313" key="3">
    <source>
        <dbReference type="Proteomes" id="UP000001880"/>
    </source>
</evidence>
<evidence type="ECO:0000313" key="2">
    <source>
        <dbReference type="EMBL" id="ACY16102.1"/>
    </source>
</evidence>
<dbReference type="AlphaFoldDB" id="D0LX60"/>
<keyword evidence="3" id="KW-1185">Reference proteome</keyword>
<reference evidence="2 3" key="1">
    <citation type="journal article" date="2010" name="Stand. Genomic Sci.">
        <title>Complete genome sequence of Haliangium ochraceum type strain (SMP-2).</title>
        <authorList>
            <consortium name="US DOE Joint Genome Institute (JGI-PGF)"/>
            <person name="Ivanova N."/>
            <person name="Daum C."/>
            <person name="Lang E."/>
            <person name="Abt B."/>
            <person name="Kopitz M."/>
            <person name="Saunders E."/>
            <person name="Lapidus A."/>
            <person name="Lucas S."/>
            <person name="Glavina Del Rio T."/>
            <person name="Nolan M."/>
            <person name="Tice H."/>
            <person name="Copeland A."/>
            <person name="Cheng J.F."/>
            <person name="Chen F."/>
            <person name="Bruce D."/>
            <person name="Goodwin L."/>
            <person name="Pitluck S."/>
            <person name="Mavromatis K."/>
            <person name="Pati A."/>
            <person name="Mikhailova N."/>
            <person name="Chen A."/>
            <person name="Palaniappan K."/>
            <person name="Land M."/>
            <person name="Hauser L."/>
            <person name="Chang Y.J."/>
            <person name="Jeffries C.D."/>
            <person name="Detter J.C."/>
            <person name="Brettin T."/>
            <person name="Rohde M."/>
            <person name="Goker M."/>
            <person name="Bristow J."/>
            <person name="Markowitz V."/>
            <person name="Eisen J.A."/>
            <person name="Hugenholtz P."/>
            <person name="Kyrpides N.C."/>
            <person name="Klenk H.P."/>
        </authorList>
    </citation>
    <scope>NUCLEOTIDE SEQUENCE [LARGE SCALE GENOMIC DNA]</scope>
    <source>
        <strain evidence="3">DSM 14365 / CIP 107738 / JCM 11303 / AJ 13395 / SMP-2</strain>
    </source>
</reference>
<dbReference type="EMBL" id="CP001804">
    <property type="protein sequence ID" value="ACY16102.1"/>
    <property type="molecule type" value="Genomic_DNA"/>
</dbReference>
<dbReference type="HOGENOM" id="CLU_3365295_0_0_7"/>